<gene>
    <name evidence="2" type="ORF">ETQ85_19420</name>
</gene>
<dbReference type="SUPFAM" id="SSF55729">
    <property type="entry name" value="Acyl-CoA N-acyltransferases (Nat)"/>
    <property type="match status" value="1"/>
</dbReference>
<sequence>MTLNRDLPAPNDEIGGRDSQGFASTLSASYVVQCADPDSHGHAVRLLIERRYAWRGLHTGDAHHQQLRPDCITLVASCADEIFGTVTLRLDGDEGLLADTLYRDELAFLRRPDARLCEITKLAVDTHHNTKEVLGALFHLIYIHGRLIHGMTSVVIEVHPRHAGFYRRMLGFTTIGEQKACPRVNDAPAVLLHLDLRHVDEQIALLGGLGSCRARSLYAYFLSREEQDEILRELCGSH</sequence>
<dbReference type="RefSeq" id="WP_148580743.1">
    <property type="nucleotide sequence ID" value="NZ_SDKK01000021.1"/>
</dbReference>
<protein>
    <recommendedName>
        <fullName evidence="1">N-acyl amino acid synthase FeeM catalytic core domain-containing protein</fullName>
    </recommendedName>
</protein>
<dbReference type="EMBL" id="SDKK01000021">
    <property type="protein sequence ID" value="TYC54395.1"/>
    <property type="molecule type" value="Genomic_DNA"/>
</dbReference>
<dbReference type="InterPro" id="IPR016181">
    <property type="entry name" value="Acyl_CoA_acyltransferase"/>
</dbReference>
<dbReference type="Pfam" id="PF21926">
    <property type="entry name" value="FeeM"/>
    <property type="match status" value="1"/>
</dbReference>
<comment type="caution">
    <text evidence="2">The sequence shown here is derived from an EMBL/GenBank/DDBJ whole genome shotgun (WGS) entry which is preliminary data.</text>
</comment>
<dbReference type="OrthoDB" id="9783696at2"/>
<name>A0A6C2CMX2_9RHOO</name>
<reference evidence="2 3" key="1">
    <citation type="submission" date="2019-01" db="EMBL/GenBank/DDBJ databases">
        <title>Zoogloea oleivorans genome sequencing and assembly.</title>
        <authorList>
            <person name="Tancsics A."/>
            <person name="Farkas M."/>
            <person name="Kriszt B."/>
            <person name="Maroti G."/>
            <person name="Horvath B."/>
        </authorList>
    </citation>
    <scope>NUCLEOTIDE SEQUENCE [LARGE SCALE GENOMIC DNA]</scope>
    <source>
        <strain evidence="2 3">Buc</strain>
    </source>
</reference>
<dbReference type="InterPro" id="IPR054597">
    <property type="entry name" value="FeeM_cat"/>
</dbReference>
<feature type="domain" description="N-acyl amino acid synthase FeeM catalytic core" evidence="1">
    <location>
        <begin position="44"/>
        <end position="195"/>
    </location>
</feature>
<keyword evidence="3" id="KW-1185">Reference proteome</keyword>
<accession>A0A6C2CMX2</accession>
<evidence type="ECO:0000259" key="1">
    <source>
        <dbReference type="Pfam" id="PF21926"/>
    </source>
</evidence>
<dbReference type="Gene3D" id="3.40.630.30">
    <property type="match status" value="1"/>
</dbReference>
<proteinExistence type="predicted"/>
<evidence type="ECO:0000313" key="3">
    <source>
        <dbReference type="Proteomes" id="UP000389128"/>
    </source>
</evidence>
<dbReference type="AlphaFoldDB" id="A0A6C2CMX2"/>
<evidence type="ECO:0000313" key="2">
    <source>
        <dbReference type="EMBL" id="TYC54395.1"/>
    </source>
</evidence>
<dbReference type="Proteomes" id="UP000389128">
    <property type="component" value="Unassembled WGS sequence"/>
</dbReference>
<organism evidence="2 3">
    <name type="scientific">Zoogloea oleivorans</name>
    <dbReference type="NCBI Taxonomy" id="1552750"/>
    <lineage>
        <taxon>Bacteria</taxon>
        <taxon>Pseudomonadati</taxon>
        <taxon>Pseudomonadota</taxon>
        <taxon>Betaproteobacteria</taxon>
        <taxon>Rhodocyclales</taxon>
        <taxon>Zoogloeaceae</taxon>
        <taxon>Zoogloea</taxon>
    </lineage>
</organism>